<keyword evidence="6 12" id="KW-0812">Transmembrane</keyword>
<sequence length="382" mass="42844">MDTYILLQHYWWFLISLLGALLVFLLFVQGGQGLLYTIGKTEEERNMIVNSLGRKWELTFTTLVTFGGAFFASFPLFYSTSFGGAFYVWMLILFVFVIQAVAYEFRRKPDNFLGEKSYNAFLIINGVAGAFLLGAAVGTLFTGANFTVDRMNLGNYDGVNTISQWTNSWRGLDALADYRNWALGFSVLFLSRILGLQYFMNDIDDTTIASRSRKHLVYNTIPFLACFLTFLISLLFANGWAVDPTTGVISVEPFKYLHNLLAIPVIAAMLLVGVLAVLWGIGTGIFKGSRKSIWFSGGGAVLTVLSLLLLAGFNNTAYYPSLSDMQSSLTIYNSSSSLFTLEAMSIVSIFIPFVVAYIWYSWRAMNRKPITRQEIESDDHLY</sequence>
<comment type="caution">
    <text evidence="13">The sequence shown here is derived from an EMBL/GenBank/DDBJ whole genome shotgun (WGS) entry which is preliminary data.</text>
</comment>
<dbReference type="GeneID" id="92814995"/>
<keyword evidence="5" id="KW-0349">Heme</keyword>
<keyword evidence="11 12" id="KW-0472">Membrane</keyword>
<evidence type="ECO:0008006" key="15">
    <source>
        <dbReference type="Google" id="ProtNLM"/>
    </source>
</evidence>
<dbReference type="Proteomes" id="UP000006008">
    <property type="component" value="Unassembled WGS sequence"/>
</dbReference>
<dbReference type="GO" id="GO:0009055">
    <property type="term" value="F:electron transfer activity"/>
    <property type="evidence" value="ECO:0007669"/>
    <property type="project" value="TreeGrafter"/>
</dbReference>
<dbReference type="EMBL" id="ADLD01000013">
    <property type="protein sequence ID" value="EHB91933.1"/>
    <property type="molecule type" value="Genomic_DNA"/>
</dbReference>
<dbReference type="InterPro" id="IPR003317">
    <property type="entry name" value="Cyt-d_oxidase_su2"/>
</dbReference>
<evidence type="ECO:0000313" key="14">
    <source>
        <dbReference type="Proteomes" id="UP000006008"/>
    </source>
</evidence>
<proteinExistence type="inferred from homology"/>
<feature type="transmembrane region" description="Helical" evidence="12">
    <location>
        <begin position="58"/>
        <end position="78"/>
    </location>
</feature>
<evidence type="ECO:0000256" key="2">
    <source>
        <dbReference type="ARBA" id="ARBA00007543"/>
    </source>
</evidence>
<keyword evidence="10" id="KW-0408">Iron</keyword>
<evidence type="ECO:0000256" key="4">
    <source>
        <dbReference type="ARBA" id="ARBA00022475"/>
    </source>
</evidence>
<evidence type="ECO:0000256" key="6">
    <source>
        <dbReference type="ARBA" id="ARBA00022692"/>
    </source>
</evidence>
<evidence type="ECO:0000256" key="7">
    <source>
        <dbReference type="ARBA" id="ARBA00022723"/>
    </source>
</evidence>
<dbReference type="GO" id="GO:0016682">
    <property type="term" value="F:oxidoreductase activity, acting on diphenols and related substances as donors, oxygen as acceptor"/>
    <property type="evidence" value="ECO:0007669"/>
    <property type="project" value="TreeGrafter"/>
</dbReference>
<feature type="transmembrane region" description="Helical" evidence="12">
    <location>
        <begin position="338"/>
        <end position="360"/>
    </location>
</feature>
<name>G5HBG7_9BACT</name>
<dbReference type="GO" id="GO:0005886">
    <property type="term" value="C:plasma membrane"/>
    <property type="evidence" value="ECO:0007669"/>
    <property type="project" value="UniProtKB-SubCell"/>
</dbReference>
<feature type="transmembrane region" description="Helical" evidence="12">
    <location>
        <begin position="293"/>
        <end position="318"/>
    </location>
</feature>
<accession>G5HBG7</accession>
<dbReference type="GO" id="GO:0046872">
    <property type="term" value="F:metal ion binding"/>
    <property type="evidence" value="ECO:0007669"/>
    <property type="project" value="UniProtKB-KW"/>
</dbReference>
<keyword evidence="9 12" id="KW-1133">Transmembrane helix</keyword>
<evidence type="ECO:0000256" key="8">
    <source>
        <dbReference type="ARBA" id="ARBA00022982"/>
    </source>
</evidence>
<reference evidence="13 14" key="1">
    <citation type="submission" date="2011-08" db="EMBL/GenBank/DDBJ databases">
        <title>The Genome Sequence of Alistipes indistinctus YIT 12060.</title>
        <authorList>
            <consortium name="The Broad Institute Genome Sequencing Platform"/>
            <person name="Earl A."/>
            <person name="Ward D."/>
            <person name="Feldgarden M."/>
            <person name="Gevers D."/>
            <person name="Morotomi M."/>
            <person name="Young S.K."/>
            <person name="Zeng Q."/>
            <person name="Gargeya S."/>
            <person name="Fitzgerald M."/>
            <person name="Haas B."/>
            <person name="Abouelleil A."/>
            <person name="Alvarado L."/>
            <person name="Arachchi H.M."/>
            <person name="Berlin A."/>
            <person name="Brown A."/>
            <person name="Chapman S.B."/>
            <person name="Chen Z."/>
            <person name="Dunbar C."/>
            <person name="Freedman E."/>
            <person name="Gearin G."/>
            <person name="Gellesch M."/>
            <person name="Goldberg J."/>
            <person name="Griggs A."/>
            <person name="Gujja S."/>
            <person name="Heiman D."/>
            <person name="Howarth C."/>
            <person name="Larson L."/>
            <person name="Lui A."/>
            <person name="MacDonald P.J.P."/>
            <person name="Montmayeur A."/>
            <person name="Murphy C."/>
            <person name="Neiman D."/>
            <person name="Pearson M."/>
            <person name="Priest M."/>
            <person name="Roberts A."/>
            <person name="Saif S."/>
            <person name="Shea T."/>
            <person name="Shenoy N."/>
            <person name="Sisk P."/>
            <person name="Stolte C."/>
            <person name="Sykes S."/>
            <person name="Wortman J."/>
            <person name="Nusbaum C."/>
            <person name="Birren B."/>
        </authorList>
    </citation>
    <scope>NUCLEOTIDE SEQUENCE [LARGE SCALE GENOMIC DNA]</scope>
    <source>
        <strain evidence="13 14">YIT 12060</strain>
    </source>
</reference>
<dbReference type="GO" id="GO:0019646">
    <property type="term" value="P:aerobic electron transport chain"/>
    <property type="evidence" value="ECO:0007669"/>
    <property type="project" value="TreeGrafter"/>
</dbReference>
<protein>
    <recommendedName>
        <fullName evidence="15">Cytochrome d ubiquinol oxidase, subunit II</fullName>
    </recommendedName>
</protein>
<evidence type="ECO:0000313" key="13">
    <source>
        <dbReference type="EMBL" id="EHB91933.1"/>
    </source>
</evidence>
<dbReference type="PANTHER" id="PTHR43141:SF5">
    <property type="entry name" value="CYTOCHROME BD-I UBIQUINOL OXIDASE SUBUNIT 2"/>
    <property type="match status" value="1"/>
</dbReference>
<dbReference type="GO" id="GO:0070069">
    <property type="term" value="C:cytochrome complex"/>
    <property type="evidence" value="ECO:0007669"/>
    <property type="project" value="TreeGrafter"/>
</dbReference>
<dbReference type="PATRIC" id="fig|742725.3.peg.2078"/>
<dbReference type="eggNOG" id="COG1294">
    <property type="taxonomic scope" value="Bacteria"/>
</dbReference>
<evidence type="ECO:0000256" key="11">
    <source>
        <dbReference type="ARBA" id="ARBA00023136"/>
    </source>
</evidence>
<evidence type="ECO:0000256" key="10">
    <source>
        <dbReference type="ARBA" id="ARBA00023004"/>
    </source>
</evidence>
<evidence type="ECO:0000256" key="3">
    <source>
        <dbReference type="ARBA" id="ARBA00022448"/>
    </source>
</evidence>
<dbReference type="Pfam" id="PF02322">
    <property type="entry name" value="Cyt_bd_oxida_II"/>
    <property type="match status" value="1"/>
</dbReference>
<evidence type="ECO:0000256" key="12">
    <source>
        <dbReference type="SAM" id="Phobius"/>
    </source>
</evidence>
<feature type="transmembrane region" description="Helical" evidence="12">
    <location>
        <begin position="181"/>
        <end position="200"/>
    </location>
</feature>
<dbReference type="RefSeq" id="WP_009134788.1">
    <property type="nucleotide sequence ID" value="NZ_CP102250.1"/>
</dbReference>
<organism evidence="13 14">
    <name type="scientific">Alistipes indistinctus YIT 12060</name>
    <dbReference type="NCBI Taxonomy" id="742725"/>
    <lineage>
        <taxon>Bacteria</taxon>
        <taxon>Pseudomonadati</taxon>
        <taxon>Bacteroidota</taxon>
        <taxon>Bacteroidia</taxon>
        <taxon>Bacteroidales</taxon>
        <taxon>Rikenellaceae</taxon>
        <taxon>Alistipes</taxon>
    </lineage>
</organism>
<keyword evidence="7" id="KW-0479">Metal-binding</keyword>
<evidence type="ECO:0000256" key="9">
    <source>
        <dbReference type="ARBA" id="ARBA00022989"/>
    </source>
</evidence>
<feature type="transmembrane region" description="Helical" evidence="12">
    <location>
        <begin position="12"/>
        <end position="37"/>
    </location>
</feature>
<dbReference type="AlphaFoldDB" id="G5HBG7"/>
<keyword evidence="3" id="KW-0813">Transport</keyword>
<dbReference type="PANTHER" id="PTHR43141">
    <property type="entry name" value="CYTOCHROME BD2 SUBUNIT II"/>
    <property type="match status" value="1"/>
</dbReference>
<comment type="similarity">
    <text evidence="2">Belongs to the cytochrome ubiquinol oxidase subunit 2 family.</text>
</comment>
<feature type="transmembrane region" description="Helical" evidence="12">
    <location>
        <begin position="261"/>
        <end position="281"/>
    </location>
</feature>
<keyword evidence="4" id="KW-1003">Cell membrane</keyword>
<keyword evidence="14" id="KW-1185">Reference proteome</keyword>
<feature type="transmembrane region" description="Helical" evidence="12">
    <location>
        <begin position="117"/>
        <end position="141"/>
    </location>
</feature>
<evidence type="ECO:0000256" key="1">
    <source>
        <dbReference type="ARBA" id="ARBA00004651"/>
    </source>
</evidence>
<evidence type="ECO:0000256" key="5">
    <source>
        <dbReference type="ARBA" id="ARBA00022617"/>
    </source>
</evidence>
<feature type="transmembrane region" description="Helical" evidence="12">
    <location>
        <begin position="221"/>
        <end position="241"/>
    </location>
</feature>
<comment type="subcellular location">
    <subcellularLocation>
        <location evidence="1">Cell membrane</location>
        <topology evidence="1">Multi-pass membrane protein</topology>
    </subcellularLocation>
</comment>
<feature type="transmembrane region" description="Helical" evidence="12">
    <location>
        <begin position="84"/>
        <end position="105"/>
    </location>
</feature>
<dbReference type="HOGENOM" id="CLU_733472_0_0_10"/>
<dbReference type="STRING" id="742725.HMPREF9450_01982"/>
<keyword evidence="8" id="KW-0249">Electron transport</keyword>
<dbReference type="OrthoDB" id="9776710at2"/>
<gene>
    <name evidence="13" type="ORF">HMPREF9450_01982</name>
</gene>